<proteinExistence type="predicted"/>
<reference evidence="2" key="1">
    <citation type="submission" date="2018-04" db="EMBL/GenBank/DDBJ databases">
        <authorList>
            <person name="Cornet L."/>
        </authorList>
    </citation>
    <scope>NUCLEOTIDE SEQUENCE [LARGE SCALE GENOMIC DNA]</scope>
</reference>
<evidence type="ECO:0000313" key="2">
    <source>
        <dbReference type="Proteomes" id="UP000249794"/>
    </source>
</evidence>
<sequence length="358" mass="40225">MDTDKQAQLKAHAREIAALLYEESDPEQLQTLTGIETVVRGHILEQVSPEIGPFFIETASGTLAGRQRTVTSILGQLPISQKQAERLCVPSHSRWSPYLEQCCLLLSANESYQRAAEDIEVLTGLKVSHSTQQRLVQRHRFDSPEVSQTVEEMSVDGGKIRLRTPLGQASRWQDYKAINLHEQCVAAFFQENTDLVNWANQQALSRPVICLGDGHDGIWNIFEQIGDEAGRCEILDWYHLVENLAKTGDPKQRLDAAEACLWMGDVDGAIDLFRDGQHPQVLNFITYLNEHRHRIVNYSYYQAEGISIGSGAIESTVKQIGRRVKISGAQWAKENVPQVLRHRTAYLNGQLSRAGVQN</sequence>
<dbReference type="EMBL" id="QBMP01000049">
    <property type="protein sequence ID" value="PZO57606.1"/>
    <property type="molecule type" value="Genomic_DNA"/>
</dbReference>
<dbReference type="AlphaFoldDB" id="A0A2W4XJU6"/>
<reference evidence="1 2" key="2">
    <citation type="submission" date="2018-06" db="EMBL/GenBank/DDBJ databases">
        <title>Metagenomic assembly of (sub)arctic Cyanobacteria and their associated microbiome from non-axenic cultures.</title>
        <authorList>
            <person name="Baurain D."/>
        </authorList>
    </citation>
    <scope>NUCLEOTIDE SEQUENCE [LARGE SCALE GENOMIC DNA]</scope>
    <source>
        <strain evidence="1">ULC027bin1</strain>
    </source>
</reference>
<comment type="caution">
    <text evidence="1">The sequence shown here is derived from an EMBL/GenBank/DDBJ whole genome shotgun (WGS) entry which is preliminary data.</text>
</comment>
<evidence type="ECO:0000313" key="1">
    <source>
        <dbReference type="EMBL" id="PZO57606.1"/>
    </source>
</evidence>
<dbReference type="Proteomes" id="UP000249794">
    <property type="component" value="Unassembled WGS sequence"/>
</dbReference>
<accession>A0A2W4XJU6</accession>
<dbReference type="NCBIfam" id="NF033572">
    <property type="entry name" value="transpos_ISKra4"/>
    <property type="match status" value="1"/>
</dbReference>
<protein>
    <submittedName>
        <fullName evidence="1">ISKra4 family transposase</fullName>
    </submittedName>
</protein>
<organism evidence="1 2">
    <name type="scientific">Phormidesmis priestleyi</name>
    <dbReference type="NCBI Taxonomy" id="268141"/>
    <lineage>
        <taxon>Bacteria</taxon>
        <taxon>Bacillati</taxon>
        <taxon>Cyanobacteriota</taxon>
        <taxon>Cyanophyceae</taxon>
        <taxon>Leptolyngbyales</taxon>
        <taxon>Leptolyngbyaceae</taxon>
        <taxon>Phormidesmis</taxon>
    </lineage>
</organism>
<name>A0A2W4XJU6_9CYAN</name>
<gene>
    <name evidence="1" type="ORF">DCF15_06835</name>
</gene>